<sequence length="289" mass="32673">MRLHLPSRFADAIRTRIEAICLRPPRYENSYYGPLDKIINIIFSDPKFLNKPQALLRSEAEAEVSGLTISVTSGEYGDGIIDCGDGNGGGGPTGDFAGEEEEEGEEDEDENEDEDERLGQEEDENEDEDERLGQEDSEDLDTSADISFDSCGLPVMLPLWEARYPDFVLCFMSGNVGFDTVRLVIEVKRHNCTPRRAISQLQDYLERSEHRAQKTRNGPRLQGILIVGGVVTIFQKTRGHYVAVQSWKLNGHRFYDWLESIAQEDLASPEFVRWDTSEGRGKWLNLGTY</sequence>
<accession>A0ABR3JXM2</accession>
<feature type="compositionally biased region" description="Acidic residues" evidence="1">
    <location>
        <begin position="97"/>
        <end position="142"/>
    </location>
</feature>
<feature type="region of interest" description="Disordered" evidence="1">
    <location>
        <begin position="80"/>
        <end position="145"/>
    </location>
</feature>
<protein>
    <submittedName>
        <fullName evidence="2">Uncharacterized protein</fullName>
    </submittedName>
</protein>
<name>A0ABR3JXM2_9AGAR</name>
<gene>
    <name evidence="2" type="ORF">HGRIS_011946</name>
</gene>
<evidence type="ECO:0000313" key="2">
    <source>
        <dbReference type="EMBL" id="KAL0960322.1"/>
    </source>
</evidence>
<dbReference type="Proteomes" id="UP001556367">
    <property type="component" value="Unassembled WGS sequence"/>
</dbReference>
<reference evidence="3" key="1">
    <citation type="submission" date="2024-06" db="EMBL/GenBank/DDBJ databases">
        <title>Multi-omics analyses provide insights into the biosynthesis of the anticancer antibiotic pleurotin in Hohenbuehelia grisea.</title>
        <authorList>
            <person name="Weaver J.A."/>
            <person name="Alberti F."/>
        </authorList>
    </citation>
    <scope>NUCLEOTIDE SEQUENCE [LARGE SCALE GENOMIC DNA]</scope>
    <source>
        <strain evidence="3">T-177</strain>
    </source>
</reference>
<comment type="caution">
    <text evidence="2">The sequence shown here is derived from an EMBL/GenBank/DDBJ whole genome shotgun (WGS) entry which is preliminary data.</text>
</comment>
<dbReference type="EMBL" id="JASNQZ010000002">
    <property type="protein sequence ID" value="KAL0960322.1"/>
    <property type="molecule type" value="Genomic_DNA"/>
</dbReference>
<evidence type="ECO:0000256" key="1">
    <source>
        <dbReference type="SAM" id="MobiDB-lite"/>
    </source>
</evidence>
<organism evidence="2 3">
    <name type="scientific">Hohenbuehelia grisea</name>
    <dbReference type="NCBI Taxonomy" id="104357"/>
    <lineage>
        <taxon>Eukaryota</taxon>
        <taxon>Fungi</taxon>
        <taxon>Dikarya</taxon>
        <taxon>Basidiomycota</taxon>
        <taxon>Agaricomycotina</taxon>
        <taxon>Agaricomycetes</taxon>
        <taxon>Agaricomycetidae</taxon>
        <taxon>Agaricales</taxon>
        <taxon>Pleurotineae</taxon>
        <taxon>Pleurotaceae</taxon>
        <taxon>Hohenbuehelia</taxon>
    </lineage>
</organism>
<keyword evidence="3" id="KW-1185">Reference proteome</keyword>
<evidence type="ECO:0000313" key="3">
    <source>
        <dbReference type="Proteomes" id="UP001556367"/>
    </source>
</evidence>
<proteinExistence type="predicted"/>